<dbReference type="AlphaFoldDB" id="A0AAD4IHS9"/>
<proteinExistence type="predicted"/>
<reference evidence="2" key="1">
    <citation type="submission" date="2021-07" db="EMBL/GenBank/DDBJ databases">
        <title>Genome Resource of American Ginseng Black Spot Pathogen Alternaria panax.</title>
        <authorList>
            <person name="Qiu C."/>
            <person name="Wang W."/>
            <person name="Liu Z."/>
        </authorList>
    </citation>
    <scope>NUCLEOTIDE SEQUENCE</scope>
    <source>
        <strain evidence="2">BNCC115425</strain>
    </source>
</reference>
<feature type="region of interest" description="Disordered" evidence="1">
    <location>
        <begin position="52"/>
        <end position="73"/>
    </location>
</feature>
<protein>
    <submittedName>
        <fullName evidence="2">Uncharacterized protein</fullName>
    </submittedName>
</protein>
<evidence type="ECO:0000256" key="1">
    <source>
        <dbReference type="SAM" id="MobiDB-lite"/>
    </source>
</evidence>
<accession>A0AAD4IHS9</accession>
<gene>
    <name evidence="2" type="ORF">G6011_00236</name>
</gene>
<sequence>MAGLVRRPAKIPHAVLAMPASSFNAGVVQLAASDYGYTIICLSCPARTAINSHSSQNHNETSIVSSYKPSTAV</sequence>
<dbReference type="EMBL" id="JAANER010000001">
    <property type="protein sequence ID" value="KAG9195116.1"/>
    <property type="molecule type" value="Genomic_DNA"/>
</dbReference>
<evidence type="ECO:0000313" key="2">
    <source>
        <dbReference type="EMBL" id="KAG9195116.1"/>
    </source>
</evidence>
<comment type="caution">
    <text evidence="2">The sequence shown here is derived from an EMBL/GenBank/DDBJ whole genome shotgun (WGS) entry which is preliminary data.</text>
</comment>
<name>A0AAD4IHS9_9PLEO</name>
<keyword evidence="3" id="KW-1185">Reference proteome</keyword>
<organism evidence="2 3">
    <name type="scientific">Alternaria panax</name>
    <dbReference type="NCBI Taxonomy" id="48097"/>
    <lineage>
        <taxon>Eukaryota</taxon>
        <taxon>Fungi</taxon>
        <taxon>Dikarya</taxon>
        <taxon>Ascomycota</taxon>
        <taxon>Pezizomycotina</taxon>
        <taxon>Dothideomycetes</taxon>
        <taxon>Pleosporomycetidae</taxon>
        <taxon>Pleosporales</taxon>
        <taxon>Pleosporineae</taxon>
        <taxon>Pleosporaceae</taxon>
        <taxon>Alternaria</taxon>
        <taxon>Alternaria sect. Panax</taxon>
    </lineage>
</organism>
<dbReference type="Proteomes" id="UP001199106">
    <property type="component" value="Unassembled WGS sequence"/>
</dbReference>
<evidence type="ECO:0000313" key="3">
    <source>
        <dbReference type="Proteomes" id="UP001199106"/>
    </source>
</evidence>